<evidence type="ECO:0000256" key="6">
    <source>
        <dbReference type="ARBA" id="ARBA00024695"/>
    </source>
</evidence>
<keyword evidence="7" id="KW-0175">Coiled coil</keyword>
<comment type="caution">
    <text evidence="9">The sequence shown here is derived from an EMBL/GenBank/DDBJ whole genome shotgun (WGS) entry which is preliminary data.</text>
</comment>
<keyword evidence="4" id="KW-0698">rRNA processing</keyword>
<name>A0AA91T3Q9_CLALS</name>
<feature type="compositionally biased region" description="Basic and acidic residues" evidence="8">
    <location>
        <begin position="783"/>
        <end position="792"/>
    </location>
</feature>
<dbReference type="Pfam" id="PF04147">
    <property type="entry name" value="Nop14"/>
    <property type="match status" value="1"/>
</dbReference>
<dbReference type="KEGG" id="clus:A9F13_02g03410"/>
<dbReference type="PANTHER" id="PTHR23183">
    <property type="entry name" value="NOP14"/>
    <property type="match status" value="1"/>
</dbReference>
<sequence>MAGSQLKQLKAALKAKGLVGQTNVKRKNRKAAPSETRKDTEQKKQEISRIRDDFNQFDNRVNRAKHDYTVIQGGKFVKAGSKQHNQVARSKSGVEKTLESEYSALQKTKGRAGGLVDRRFGEKDRHLTEEEKMLERFTRERQSSSKRNVFSLEESDDEYEDDGFALTHSGKEINFDHFEESDLGVAAPKYVDEDSIQPPRKKTKKEVMAEVIAKSKFHRKKRQMEFQKTQDEILDLDEDFADVLGEIRSSKPAQSGIVPKSAEDREYDAKVRELTYERRAVPAERTKTAEEIAAEHKEKMQKLEADRLKRMSGFEEGVAEADDLDDFWAGSDEEEEGSGGEDENGDESGNENENENDDESDNEGRKFLASRRARAAVSMPETHSQLLDQLSSVAPEKVISHIEAIAQAYHPRLAEGNKDKMDAFVGLLFEHILYLANQKETPASLVSELTQYLRKMAQQYNQALVETVRKQLESVEDHIVSRQLEKSDLVFFVVLGYVFSASDHFHLVITPALLLMNQFLSSCIGTENTPQHLGQGLFLCDLLLSYQFFSKRYIPEIVKFVEFTSLALVPEPLKVGQTVSCRATKSSLSLPKSFRPEVLQDEPLKVQSLFEAVDDESSFKFLLLGKAVAIMDRCVSTWMDKSSLIEIVESFGHLLKHMAKYYSVELPKLASTLTRFSNIERNQRQSRKPLRLQEHRQLAIQTYAPKFEENFNPDKKSYDLNRERQEVNKMKAQLKKEKKSVMKDLRKQTRFVARQQISEKKKMYGEYHRKMANIVNSISTVEGAEKNEYEREKKRRQSKR</sequence>
<accession>A0AA91T3Q9</accession>
<evidence type="ECO:0000256" key="5">
    <source>
        <dbReference type="ARBA" id="ARBA00023242"/>
    </source>
</evidence>
<evidence type="ECO:0000256" key="4">
    <source>
        <dbReference type="ARBA" id="ARBA00022552"/>
    </source>
</evidence>
<feature type="region of interest" description="Disordered" evidence="8">
    <location>
        <begin position="17"/>
        <end position="54"/>
    </location>
</feature>
<feature type="compositionally biased region" description="Basic and acidic residues" evidence="8">
    <location>
        <begin position="35"/>
        <end position="54"/>
    </location>
</feature>
<keyword evidence="3" id="KW-0690">Ribosome biogenesis</keyword>
<protein>
    <submittedName>
        <fullName evidence="9">Nucleolar complex protein</fullName>
    </submittedName>
</protein>
<dbReference type="GO" id="GO:0030490">
    <property type="term" value="P:maturation of SSU-rRNA"/>
    <property type="evidence" value="ECO:0007669"/>
    <property type="project" value="TreeGrafter"/>
</dbReference>
<dbReference type="AlphaFoldDB" id="A0AA91T3Q9"/>
<dbReference type="PANTHER" id="PTHR23183:SF0">
    <property type="entry name" value="NUCLEOLAR PROTEIN 14"/>
    <property type="match status" value="1"/>
</dbReference>
<evidence type="ECO:0000313" key="10">
    <source>
        <dbReference type="Proteomes" id="UP000195602"/>
    </source>
</evidence>
<proteinExistence type="inferred from homology"/>
<feature type="coiled-coil region" evidence="7">
    <location>
        <begin position="717"/>
        <end position="744"/>
    </location>
</feature>
<evidence type="ECO:0000256" key="8">
    <source>
        <dbReference type="SAM" id="MobiDB-lite"/>
    </source>
</evidence>
<comment type="similarity">
    <text evidence="2">Belongs to the NOP14 family.</text>
</comment>
<gene>
    <name evidence="9" type="ORF">A9F13_02g03410</name>
</gene>
<feature type="region of interest" description="Disordered" evidence="8">
    <location>
        <begin position="780"/>
        <end position="800"/>
    </location>
</feature>
<feature type="region of interest" description="Disordered" evidence="8">
    <location>
        <begin position="250"/>
        <end position="269"/>
    </location>
</feature>
<evidence type="ECO:0000313" key="9">
    <source>
        <dbReference type="EMBL" id="OVF10516.1"/>
    </source>
</evidence>
<evidence type="ECO:0000256" key="7">
    <source>
        <dbReference type="SAM" id="Coils"/>
    </source>
</evidence>
<dbReference type="EMBL" id="LYUB02000002">
    <property type="protein sequence ID" value="OVF10516.1"/>
    <property type="molecule type" value="Genomic_DNA"/>
</dbReference>
<organism evidence="9 10">
    <name type="scientific">Clavispora lusitaniae</name>
    <name type="common">Candida lusitaniae</name>
    <dbReference type="NCBI Taxonomy" id="36911"/>
    <lineage>
        <taxon>Eukaryota</taxon>
        <taxon>Fungi</taxon>
        <taxon>Dikarya</taxon>
        <taxon>Ascomycota</taxon>
        <taxon>Saccharomycotina</taxon>
        <taxon>Pichiomycetes</taxon>
        <taxon>Metschnikowiaceae</taxon>
        <taxon>Clavispora</taxon>
    </lineage>
</organism>
<comment type="function">
    <text evidence="6">Involved in nucleolar processing of pre-18S ribosomal RNA. Has a role in the nuclear export of 40S pre-ribosomal subunit to the cytoplasm.</text>
</comment>
<dbReference type="GO" id="GO:0032040">
    <property type="term" value="C:small-subunit processome"/>
    <property type="evidence" value="ECO:0007669"/>
    <property type="project" value="InterPro"/>
</dbReference>
<keyword evidence="5" id="KW-0539">Nucleus</keyword>
<dbReference type="Proteomes" id="UP000195602">
    <property type="component" value="Unassembled WGS sequence"/>
</dbReference>
<feature type="compositionally biased region" description="Acidic residues" evidence="8">
    <location>
        <begin position="319"/>
        <end position="361"/>
    </location>
</feature>
<dbReference type="GO" id="GO:0030692">
    <property type="term" value="C:Noc4p-Nop14p complex"/>
    <property type="evidence" value="ECO:0007669"/>
    <property type="project" value="TreeGrafter"/>
</dbReference>
<evidence type="ECO:0000256" key="3">
    <source>
        <dbReference type="ARBA" id="ARBA00022517"/>
    </source>
</evidence>
<evidence type="ECO:0000256" key="2">
    <source>
        <dbReference type="ARBA" id="ARBA00007466"/>
    </source>
</evidence>
<reference evidence="9 10" key="1">
    <citation type="submission" date="2017-04" db="EMBL/GenBank/DDBJ databases">
        <title>Draft genome of the yeast Clavispora lusitaniae type strain CBS 6936.</title>
        <authorList>
            <person name="Durrens P."/>
            <person name="Klopp C."/>
            <person name="Biteau N."/>
            <person name="Fitton-Ouhabi V."/>
            <person name="Dementhon K."/>
            <person name="Accoceberry I."/>
            <person name="Sherman D.J."/>
            <person name="Noel T."/>
        </authorList>
    </citation>
    <scope>NUCLEOTIDE SEQUENCE [LARGE SCALE GENOMIC DNA]</scope>
    <source>
        <strain evidence="9 10">CBS 6936</strain>
    </source>
</reference>
<feature type="region of interest" description="Disordered" evidence="8">
    <location>
        <begin position="319"/>
        <end position="364"/>
    </location>
</feature>
<dbReference type="InterPro" id="IPR007276">
    <property type="entry name" value="Nop14"/>
</dbReference>
<evidence type="ECO:0000256" key="1">
    <source>
        <dbReference type="ARBA" id="ARBA00004604"/>
    </source>
</evidence>
<comment type="subcellular location">
    <subcellularLocation>
        <location evidence="1">Nucleus</location>
        <location evidence="1">Nucleolus</location>
    </subcellularLocation>
</comment>